<name>A0A0F4QVU7_9GAMM</name>
<feature type="transmembrane region" description="Helical" evidence="1">
    <location>
        <begin position="135"/>
        <end position="153"/>
    </location>
</feature>
<feature type="transmembrane region" description="Helical" evidence="1">
    <location>
        <begin position="159"/>
        <end position="177"/>
    </location>
</feature>
<keyword evidence="3" id="KW-1185">Reference proteome</keyword>
<dbReference type="EMBL" id="JXYA01000007">
    <property type="protein sequence ID" value="KJZ11808.1"/>
    <property type="molecule type" value="Genomic_DNA"/>
</dbReference>
<dbReference type="RefSeq" id="WP_046003770.1">
    <property type="nucleotide sequence ID" value="NZ_JXYA01000007.1"/>
</dbReference>
<gene>
    <name evidence="2" type="ORF">TW77_04455</name>
</gene>
<dbReference type="Proteomes" id="UP000033452">
    <property type="component" value="Unassembled WGS sequence"/>
</dbReference>
<accession>A0A0F4QVU7</accession>
<feature type="transmembrane region" description="Helical" evidence="1">
    <location>
        <begin position="84"/>
        <end position="104"/>
    </location>
</feature>
<keyword evidence="1" id="KW-1133">Transmembrane helix</keyword>
<organism evidence="2 3">
    <name type="scientific">Pseudoalteromonas rubra</name>
    <dbReference type="NCBI Taxonomy" id="43658"/>
    <lineage>
        <taxon>Bacteria</taxon>
        <taxon>Pseudomonadati</taxon>
        <taxon>Pseudomonadota</taxon>
        <taxon>Gammaproteobacteria</taxon>
        <taxon>Alteromonadales</taxon>
        <taxon>Pseudoalteromonadaceae</taxon>
        <taxon>Pseudoalteromonas</taxon>
    </lineage>
</organism>
<evidence type="ECO:0000256" key="1">
    <source>
        <dbReference type="SAM" id="Phobius"/>
    </source>
</evidence>
<dbReference type="PATRIC" id="fig|43658.5.peg.931"/>
<evidence type="ECO:0000313" key="2">
    <source>
        <dbReference type="EMBL" id="KJZ11808.1"/>
    </source>
</evidence>
<sequence>MENCAVGGRLPEKSLQDPVISEINWFINSIYQPAYLKYQKLSKLTRTISANSAILAFVFLSYFGLNTAFPKLNLFAIQTLHDGYDFNIAIVLGLPVFLVALIVCTRQKLNLAHLFLAIMLGPRYHPKLADRKERLLQTLPLLQVGLFLSLFLFCFTPQMVAVAGIINVIIFVGTYMVNRLFGYTSATTRNQIMIHNLKRLRREYEIASCDCGKFELERVQADAFASLFQLEKDNVARLDKEIMGDHYKVHDSAFNIIKGLRK</sequence>
<reference evidence="2 3" key="1">
    <citation type="journal article" date="2015" name="BMC Genomics">
        <title>Genome mining reveals unlocked bioactive potential of marine Gram-negative bacteria.</title>
        <authorList>
            <person name="Machado H."/>
            <person name="Sonnenschein E.C."/>
            <person name="Melchiorsen J."/>
            <person name="Gram L."/>
        </authorList>
    </citation>
    <scope>NUCLEOTIDE SEQUENCE [LARGE SCALE GENOMIC DNA]</scope>
    <source>
        <strain evidence="2 3">S2471</strain>
    </source>
</reference>
<dbReference type="OrthoDB" id="6312767at2"/>
<feature type="transmembrane region" description="Helical" evidence="1">
    <location>
        <begin position="44"/>
        <end position="64"/>
    </location>
</feature>
<evidence type="ECO:0000313" key="3">
    <source>
        <dbReference type="Proteomes" id="UP000033452"/>
    </source>
</evidence>
<dbReference type="AlphaFoldDB" id="A0A0F4QVU7"/>
<protein>
    <submittedName>
        <fullName evidence="2">Uncharacterized protein</fullName>
    </submittedName>
</protein>
<keyword evidence="1" id="KW-0812">Transmembrane</keyword>
<comment type="caution">
    <text evidence="2">The sequence shown here is derived from an EMBL/GenBank/DDBJ whole genome shotgun (WGS) entry which is preliminary data.</text>
</comment>
<proteinExistence type="predicted"/>
<keyword evidence="1" id="KW-0472">Membrane</keyword>